<proteinExistence type="predicted"/>
<protein>
    <recommendedName>
        <fullName evidence="8">B(0,+)-type amino acid transporter 1</fullName>
    </recommendedName>
</protein>
<feature type="transmembrane region" description="Helical" evidence="5">
    <location>
        <begin position="76"/>
        <end position="97"/>
    </location>
</feature>
<feature type="transmembrane region" description="Helical" evidence="5">
    <location>
        <begin position="163"/>
        <end position="182"/>
    </location>
</feature>
<keyword evidence="7" id="KW-1185">Reference proteome</keyword>
<feature type="transmembrane region" description="Helical" evidence="5">
    <location>
        <begin position="431"/>
        <end position="450"/>
    </location>
</feature>
<feature type="transmembrane region" description="Helical" evidence="5">
    <location>
        <begin position="456"/>
        <end position="476"/>
    </location>
</feature>
<dbReference type="Gene3D" id="1.20.1740.10">
    <property type="entry name" value="Amino acid/polyamine transporter I"/>
    <property type="match status" value="1"/>
</dbReference>
<organism evidence="6 7">
    <name type="scientific">Clavelina lepadiformis</name>
    <name type="common">Light-bulb sea squirt</name>
    <name type="synonym">Ascidia lepadiformis</name>
    <dbReference type="NCBI Taxonomy" id="159417"/>
    <lineage>
        <taxon>Eukaryota</taxon>
        <taxon>Metazoa</taxon>
        <taxon>Chordata</taxon>
        <taxon>Tunicata</taxon>
        <taxon>Ascidiacea</taxon>
        <taxon>Aplousobranchia</taxon>
        <taxon>Clavelinidae</taxon>
        <taxon>Clavelina</taxon>
    </lineage>
</organism>
<dbReference type="PIRSF" id="PIRSF006060">
    <property type="entry name" value="AA_transporter"/>
    <property type="match status" value="1"/>
</dbReference>
<evidence type="ECO:0000256" key="2">
    <source>
        <dbReference type="ARBA" id="ARBA00022692"/>
    </source>
</evidence>
<dbReference type="Pfam" id="PF13520">
    <property type="entry name" value="AA_permease_2"/>
    <property type="match status" value="1"/>
</dbReference>
<evidence type="ECO:0000256" key="1">
    <source>
        <dbReference type="ARBA" id="ARBA00004141"/>
    </source>
</evidence>
<keyword evidence="2 5" id="KW-0812">Transmembrane</keyword>
<reference evidence="6 7" key="1">
    <citation type="submission" date="2024-02" db="EMBL/GenBank/DDBJ databases">
        <authorList>
            <person name="Daric V."/>
            <person name="Darras S."/>
        </authorList>
    </citation>
    <scope>NUCLEOTIDE SEQUENCE [LARGE SCALE GENOMIC DNA]</scope>
</reference>
<gene>
    <name evidence="6" type="ORF">CVLEPA_LOCUS15240</name>
</gene>
<evidence type="ECO:0000256" key="5">
    <source>
        <dbReference type="SAM" id="Phobius"/>
    </source>
</evidence>
<name>A0ABP0FYH0_CLALP</name>
<feature type="transmembrane region" description="Helical" evidence="5">
    <location>
        <begin position="194"/>
        <end position="213"/>
    </location>
</feature>
<keyword evidence="3 5" id="KW-1133">Transmembrane helix</keyword>
<evidence type="ECO:0000256" key="3">
    <source>
        <dbReference type="ARBA" id="ARBA00022989"/>
    </source>
</evidence>
<sequence>MSLRSRTAGSNTTEIELQPAADGALFSDDNRKDKAAFELKKKIGLPGSVALIAGTMVGSGIFASPVGVLVGTNNSVGMSLVLWAACGLIAGLAALCYCELGSAIRESGGEYAYLHKAYVPVITFTFAWTSCVISRNASNAATAVTFGSYVVEPFYPGCQPPDLVVKCAAAVMVLVLNCINYVSVKVATKVQSTLAIVKFIGMLIIIVGGMVRLGLGDKVGLYNLRNAFRPEDLAGLGFSQIGLAFYQGFWSYDGWNNLNYITEEVKNSEKTLPCAIMIAVPLVTIFYLLVNIAYFAVLTPAEMVASNAVAVTWGYRVLGSAGWIMPLTVCLSTLGAMNGSYLTGGRLPFVAARRGHLPQILGMANVVFYTPGPALVFTTILTLVFLIPNDFDTLVNAFSFTAWLFYGLVVAGVVVLRFTNPDMPRPFKVPILIPCIVVIIAIYLLVAPLVDSPDIIILYAAIFMMCGPIVYFIFVYKKLRIPGLDHLTLMLQQILDVAPTDWEETC</sequence>
<accession>A0ABP0FYH0</accession>
<feature type="transmembrane region" description="Helical" evidence="5">
    <location>
        <begin position="360"/>
        <end position="388"/>
    </location>
</feature>
<dbReference type="Proteomes" id="UP001642483">
    <property type="component" value="Unassembled WGS sequence"/>
</dbReference>
<feature type="transmembrane region" description="Helical" evidence="5">
    <location>
        <begin position="317"/>
        <end position="339"/>
    </location>
</feature>
<feature type="transmembrane region" description="Helical" evidence="5">
    <location>
        <begin position="400"/>
        <end position="419"/>
    </location>
</feature>
<dbReference type="PANTHER" id="PTHR11785">
    <property type="entry name" value="AMINO ACID TRANSPORTER"/>
    <property type="match status" value="1"/>
</dbReference>
<dbReference type="InterPro" id="IPR050598">
    <property type="entry name" value="AminoAcid_Transporter"/>
</dbReference>
<evidence type="ECO:0000256" key="4">
    <source>
        <dbReference type="ARBA" id="ARBA00023136"/>
    </source>
</evidence>
<feature type="transmembrane region" description="Helical" evidence="5">
    <location>
        <begin position="49"/>
        <end position="70"/>
    </location>
</feature>
<dbReference type="InterPro" id="IPR002293">
    <property type="entry name" value="AA/rel_permease1"/>
</dbReference>
<evidence type="ECO:0000313" key="7">
    <source>
        <dbReference type="Proteomes" id="UP001642483"/>
    </source>
</evidence>
<keyword evidence="4 5" id="KW-0472">Membrane</keyword>
<dbReference type="PANTHER" id="PTHR11785:SF512">
    <property type="entry name" value="SOBREMESA, ISOFORM B"/>
    <property type="match status" value="1"/>
</dbReference>
<dbReference type="EMBL" id="CAWYQH010000097">
    <property type="protein sequence ID" value="CAK8684250.1"/>
    <property type="molecule type" value="Genomic_DNA"/>
</dbReference>
<feature type="transmembrane region" description="Helical" evidence="5">
    <location>
        <begin position="233"/>
        <end position="252"/>
    </location>
</feature>
<evidence type="ECO:0008006" key="8">
    <source>
        <dbReference type="Google" id="ProtNLM"/>
    </source>
</evidence>
<feature type="transmembrane region" description="Helical" evidence="5">
    <location>
        <begin position="272"/>
        <end position="297"/>
    </location>
</feature>
<comment type="caution">
    <text evidence="6">The sequence shown here is derived from an EMBL/GenBank/DDBJ whole genome shotgun (WGS) entry which is preliminary data.</text>
</comment>
<feature type="transmembrane region" description="Helical" evidence="5">
    <location>
        <begin position="117"/>
        <end position="137"/>
    </location>
</feature>
<evidence type="ECO:0000313" key="6">
    <source>
        <dbReference type="EMBL" id="CAK8684250.1"/>
    </source>
</evidence>
<comment type="subcellular location">
    <subcellularLocation>
        <location evidence="1">Membrane</location>
        <topology evidence="1">Multi-pass membrane protein</topology>
    </subcellularLocation>
</comment>